<protein>
    <submittedName>
        <fullName evidence="1">Uncharacterized protein</fullName>
    </submittedName>
</protein>
<geneLocation type="plasmid" evidence="1">
    <name>p4</name>
</geneLocation>
<gene>
    <name evidence="1" type="ORF">ABLV49_25100</name>
</gene>
<proteinExistence type="predicted"/>
<keyword evidence="1" id="KW-0614">Plasmid</keyword>
<accession>A0AAU7M066</accession>
<dbReference type="AlphaFoldDB" id="A0AAU7M066"/>
<reference evidence="1" key="1">
    <citation type="submission" date="2024-05" db="EMBL/GenBank/DDBJ databases">
        <authorList>
            <person name="Bunk B."/>
            <person name="Swiderski J."/>
            <person name="Sproer C."/>
            <person name="Thiel V."/>
        </authorList>
    </citation>
    <scope>NUCLEOTIDE SEQUENCE</scope>
    <source>
        <strain evidence="1">DSM 17735</strain>
        <plasmid evidence="1">p4</plasmid>
    </source>
</reference>
<evidence type="ECO:0000313" key="1">
    <source>
        <dbReference type="EMBL" id="XBP73236.1"/>
    </source>
</evidence>
<name>A0AAU7M066_9BURK</name>
<dbReference type="EMBL" id="CP157679">
    <property type="protein sequence ID" value="XBP73236.1"/>
    <property type="molecule type" value="Genomic_DNA"/>
</dbReference>
<sequence length="47" mass="4989">MAAILLGIAQRAADVNAATDDSVETGYKAIPLSEIGRKLAQRYAARK</sequence>
<organism evidence="1">
    <name type="scientific">Polaromonas hydrogenivorans</name>
    <dbReference type="NCBI Taxonomy" id="335476"/>
    <lineage>
        <taxon>Bacteria</taxon>
        <taxon>Pseudomonadati</taxon>
        <taxon>Pseudomonadota</taxon>
        <taxon>Betaproteobacteria</taxon>
        <taxon>Burkholderiales</taxon>
        <taxon>Comamonadaceae</taxon>
        <taxon>Polaromonas</taxon>
    </lineage>
</organism>